<dbReference type="GO" id="GO:0140662">
    <property type="term" value="F:ATP-dependent protein folding chaperone"/>
    <property type="evidence" value="ECO:0007669"/>
    <property type="project" value="InterPro"/>
</dbReference>
<evidence type="ECO:0000313" key="8">
    <source>
        <dbReference type="Proteomes" id="UP000188320"/>
    </source>
</evidence>
<dbReference type="SUPFAM" id="SSF52029">
    <property type="entry name" value="GroEL apical domain-like"/>
    <property type="match status" value="1"/>
</dbReference>
<dbReference type="InterPro" id="IPR027409">
    <property type="entry name" value="GroEL-like_apical_dom_sf"/>
</dbReference>
<dbReference type="InterPro" id="IPR002423">
    <property type="entry name" value="Cpn60/GroEL/TCP-1"/>
</dbReference>
<feature type="non-terminal residue" evidence="7">
    <location>
        <position position="1"/>
    </location>
</feature>
<evidence type="ECO:0000256" key="4">
    <source>
        <dbReference type="ARBA" id="ARBA00022741"/>
    </source>
</evidence>
<protein>
    <submittedName>
        <fullName evidence="7">T-complex protein 1 subunit eta</fullName>
    </submittedName>
</protein>
<dbReference type="Gene3D" id="3.50.7.10">
    <property type="entry name" value="GroEL"/>
    <property type="match status" value="1"/>
</dbReference>
<comment type="subunit">
    <text evidence="3">Component of the T-complex protein 1 (TCP1) complex.</text>
</comment>
<dbReference type="Proteomes" id="UP000188320">
    <property type="component" value="Unassembled WGS sequence"/>
</dbReference>
<dbReference type="OrthoDB" id="10248520at2759"/>
<keyword evidence="5" id="KW-0067">ATP-binding</keyword>
<accession>A0A1R1PT09</accession>
<dbReference type="PANTHER" id="PTHR11353">
    <property type="entry name" value="CHAPERONIN"/>
    <property type="match status" value="1"/>
</dbReference>
<name>A0A1R1PT09_ZANCU</name>
<dbReference type="SUPFAM" id="SSF48592">
    <property type="entry name" value="GroEL equatorial domain-like"/>
    <property type="match status" value="1"/>
</dbReference>
<evidence type="ECO:0000313" key="7">
    <source>
        <dbReference type="EMBL" id="OMH84074.1"/>
    </source>
</evidence>
<keyword evidence="4" id="KW-0547">Nucleotide-binding</keyword>
<dbReference type="Pfam" id="PF00118">
    <property type="entry name" value="Cpn60_TCP1"/>
    <property type="match status" value="1"/>
</dbReference>
<keyword evidence="8" id="KW-1185">Reference proteome</keyword>
<evidence type="ECO:0000256" key="6">
    <source>
        <dbReference type="ARBA" id="ARBA00023186"/>
    </source>
</evidence>
<comment type="caution">
    <text evidence="7">The sequence shown here is derived from an EMBL/GenBank/DDBJ whole genome shotgun (WGS) entry which is preliminary data.</text>
</comment>
<gene>
    <name evidence="7" type="ORF">AX774_g2397</name>
</gene>
<evidence type="ECO:0000256" key="5">
    <source>
        <dbReference type="ARBA" id="ARBA00022840"/>
    </source>
</evidence>
<proteinExistence type="inferred from homology"/>
<keyword evidence="6" id="KW-0143">Chaperone</keyword>
<evidence type="ECO:0000256" key="1">
    <source>
        <dbReference type="ARBA" id="ARBA00002912"/>
    </source>
</evidence>
<evidence type="ECO:0000256" key="3">
    <source>
        <dbReference type="ARBA" id="ARBA00011381"/>
    </source>
</evidence>
<dbReference type="GO" id="GO:0005524">
    <property type="term" value="F:ATP binding"/>
    <property type="evidence" value="ECO:0007669"/>
    <property type="project" value="UniProtKB-KW"/>
</dbReference>
<evidence type="ECO:0000256" key="2">
    <source>
        <dbReference type="ARBA" id="ARBA00008020"/>
    </source>
</evidence>
<dbReference type="InterPro" id="IPR017998">
    <property type="entry name" value="Chaperone_TCP-1"/>
</dbReference>
<sequence length="218" mass="23125">CLATGARILSTVSSSSSSSSSTSFGLGSCDLFEEVQLGNSRFNVFTGCPVPAAACTLVLRGGSLQFIDEVHRSLTDALNVVKRLLSSPSFVAGGGAVELDLSRHLKAYSRSIPGKRQLVVAKLAKALELVPRLLCENAGLDPIDLLTQLRALHAKDPTAHLWYGLNLTTGRPDDMLSSFVYEPSLIKANALCSAIEATKLILSIDLSVNPPPPPKNPQ</sequence>
<dbReference type="EMBL" id="LSSK01000256">
    <property type="protein sequence ID" value="OMH84074.1"/>
    <property type="molecule type" value="Genomic_DNA"/>
</dbReference>
<dbReference type="InterPro" id="IPR027413">
    <property type="entry name" value="GROEL-like_equatorial_sf"/>
</dbReference>
<dbReference type="AlphaFoldDB" id="A0A1R1PT09"/>
<comment type="function">
    <text evidence="1">Molecular chaperone; assists the folding of proteins upon ATP hydrolysis.</text>
</comment>
<organism evidence="7 8">
    <name type="scientific">Zancudomyces culisetae</name>
    <name type="common">Gut fungus</name>
    <name type="synonym">Smittium culisetae</name>
    <dbReference type="NCBI Taxonomy" id="1213189"/>
    <lineage>
        <taxon>Eukaryota</taxon>
        <taxon>Fungi</taxon>
        <taxon>Fungi incertae sedis</taxon>
        <taxon>Zoopagomycota</taxon>
        <taxon>Kickxellomycotina</taxon>
        <taxon>Harpellomycetes</taxon>
        <taxon>Harpellales</taxon>
        <taxon>Legeriomycetaceae</taxon>
        <taxon>Zancudomyces</taxon>
    </lineage>
</organism>
<comment type="similarity">
    <text evidence="2">Belongs to the TCP-1 chaperonin family.</text>
</comment>
<dbReference type="Gene3D" id="1.10.560.10">
    <property type="entry name" value="GroEL-like equatorial domain"/>
    <property type="match status" value="1"/>
</dbReference>
<reference evidence="8" key="1">
    <citation type="submission" date="2017-01" db="EMBL/GenBank/DDBJ databases">
        <authorList>
            <person name="Wang Y."/>
            <person name="White M."/>
            <person name="Kvist S."/>
            <person name="Moncalvo J.-M."/>
        </authorList>
    </citation>
    <scope>NUCLEOTIDE SEQUENCE [LARGE SCALE GENOMIC DNA]</scope>
    <source>
        <strain evidence="8">COL-18-3</strain>
    </source>
</reference>